<dbReference type="EMBL" id="JWIN03000002">
    <property type="protein sequence ID" value="KAB1282866.1"/>
    <property type="molecule type" value="Genomic_DNA"/>
</dbReference>
<evidence type="ECO:0000313" key="2">
    <source>
        <dbReference type="Proteomes" id="UP000299084"/>
    </source>
</evidence>
<dbReference type="InterPro" id="IPR039111">
    <property type="entry name" value="STAP1/STAP2"/>
</dbReference>
<accession>A0A5N4EIN2</accession>
<protein>
    <submittedName>
        <fullName evidence="1">Signal-transducing adaptor protein 1</fullName>
    </submittedName>
</protein>
<dbReference type="PANTHER" id="PTHR16186:SF10">
    <property type="entry name" value="SIGNAL-TRANSDUCING ADAPTOR PROTEIN 1"/>
    <property type="match status" value="1"/>
</dbReference>
<dbReference type="STRING" id="9838.ENSCDRP00005024476"/>
<proteinExistence type="predicted"/>
<reference evidence="1 2" key="1">
    <citation type="journal article" date="2019" name="Mol. Ecol. Resour.">
        <title>Improving Illumina assemblies with Hi-C and long reads: an example with the North African dromedary.</title>
        <authorList>
            <person name="Elbers J.P."/>
            <person name="Rogers M.F."/>
            <person name="Perelman P.L."/>
            <person name="Proskuryakova A.A."/>
            <person name="Serdyukova N.A."/>
            <person name="Johnson W.E."/>
            <person name="Horin P."/>
            <person name="Corander J."/>
            <person name="Murphy D."/>
            <person name="Burger P.A."/>
        </authorList>
    </citation>
    <scope>NUCLEOTIDE SEQUENCE [LARGE SCALE GENOMIC DNA]</scope>
    <source>
        <strain evidence="1">Drom800</strain>
        <tissue evidence="1">Blood</tissue>
    </source>
</reference>
<comment type="caution">
    <text evidence="1">The sequence shown here is derived from an EMBL/GenBank/DDBJ whole genome shotgun (WGS) entry which is preliminary data.</text>
</comment>
<evidence type="ECO:0000313" key="1">
    <source>
        <dbReference type="EMBL" id="KAB1282866.1"/>
    </source>
</evidence>
<dbReference type="PANTHER" id="PTHR16186">
    <property type="entry name" value="SIGNAL-TRANSDUCING ADAPTOR PROTEIN-RELATED"/>
    <property type="match status" value="1"/>
</dbReference>
<name>A0A5N4EIN2_CAMDR</name>
<dbReference type="GO" id="GO:0019901">
    <property type="term" value="F:protein kinase binding"/>
    <property type="evidence" value="ECO:0007669"/>
    <property type="project" value="TreeGrafter"/>
</dbReference>
<dbReference type="SUPFAM" id="SSF50729">
    <property type="entry name" value="PH domain-like"/>
    <property type="match status" value="1"/>
</dbReference>
<keyword evidence="2" id="KW-1185">Reference proteome</keyword>
<dbReference type="InterPro" id="IPR011993">
    <property type="entry name" value="PH-like_dom_sf"/>
</dbReference>
<dbReference type="AlphaFoldDB" id="A0A5N4EIN2"/>
<dbReference type="GO" id="GO:0035591">
    <property type="term" value="F:signaling adaptor activity"/>
    <property type="evidence" value="ECO:0007669"/>
    <property type="project" value="InterPro"/>
</dbReference>
<dbReference type="Gene3D" id="2.30.29.30">
    <property type="entry name" value="Pleckstrin-homology domain (PH domain)/Phosphotyrosine-binding domain (PTB)"/>
    <property type="match status" value="1"/>
</dbReference>
<organism evidence="1 2">
    <name type="scientific">Camelus dromedarius</name>
    <name type="common">Dromedary</name>
    <name type="synonym">Arabian camel</name>
    <dbReference type="NCBI Taxonomy" id="9838"/>
    <lineage>
        <taxon>Eukaryota</taxon>
        <taxon>Metazoa</taxon>
        <taxon>Chordata</taxon>
        <taxon>Craniata</taxon>
        <taxon>Vertebrata</taxon>
        <taxon>Euteleostomi</taxon>
        <taxon>Mammalia</taxon>
        <taxon>Eutheria</taxon>
        <taxon>Laurasiatheria</taxon>
        <taxon>Artiodactyla</taxon>
        <taxon>Tylopoda</taxon>
        <taxon>Camelidae</taxon>
        <taxon>Camelus</taxon>
    </lineage>
</organism>
<sequence length="211" mass="24686">MMAKKPPKPAPRRIFQERSKITALPLYFEGFLLVKRSEYQEYKHYWTELRGTTLFFYTDKKSTIYVDKLDIIDLTCLADQNSTEKNCAKFTLVLPKEEVHLKLSVPLHVSLLPGQVIRLHEVLEREKKRRTETEQLPCSSPEKEKEPIEDYVDVLNPMPAFTMNDDDDMMAATNNSLSTIMGLPRIKHYKVMSVGQNYTIELEKPRREDFL</sequence>
<gene>
    <name evidence="1" type="ORF">Cadr_000001789</name>
</gene>
<dbReference type="GO" id="GO:0007169">
    <property type="term" value="P:cell surface receptor protein tyrosine kinase signaling pathway"/>
    <property type="evidence" value="ECO:0007669"/>
    <property type="project" value="TreeGrafter"/>
</dbReference>
<dbReference type="GO" id="GO:0050861">
    <property type="term" value="P:positive regulation of B cell receptor signaling pathway"/>
    <property type="evidence" value="ECO:0007669"/>
    <property type="project" value="TreeGrafter"/>
</dbReference>
<dbReference type="Proteomes" id="UP000299084">
    <property type="component" value="Unassembled WGS sequence"/>
</dbReference>